<dbReference type="EMBL" id="LWSA01000344">
    <property type="protein sequence ID" value="OCX67581.1"/>
    <property type="molecule type" value="Genomic_DNA"/>
</dbReference>
<dbReference type="STRING" id="930.GCA_002079865_03802"/>
<keyword evidence="1" id="KW-0812">Transmembrane</keyword>
<evidence type="ECO:0000313" key="4">
    <source>
        <dbReference type="Proteomes" id="UP000094893"/>
    </source>
</evidence>
<dbReference type="InterPro" id="IPR016410">
    <property type="entry name" value="Phage_imm"/>
</dbReference>
<sequence length="102" mass="11178">MSAFLGIGIVLLALIGLGIAALFIHFVVWLLAAVLGLLIYFVPSVIAAARHHEHFLWVLVLNIVLGWSGIAWVVLIVWAILGERRLPPLNRVRADASNPPVR</sequence>
<keyword evidence="1" id="KW-0472">Membrane</keyword>
<comment type="caution">
    <text evidence="3">The sequence shown here is derived from an EMBL/GenBank/DDBJ whole genome shotgun (WGS) entry which is preliminary data.</text>
</comment>
<reference evidence="3 4" key="1">
    <citation type="journal article" date="2016" name="Int. J. Mol. Sci.">
        <title>Comparative genomics of the extreme acidophile Acidithiobacillus thiooxidans reveals intraspecific divergence and niche adaptation.</title>
        <authorList>
            <person name="Zhang X."/>
            <person name="Feng X."/>
            <person name="Tao J."/>
            <person name="Ma L."/>
            <person name="Xiao Y."/>
            <person name="Liang Y."/>
            <person name="Liu X."/>
            <person name="Yin H."/>
        </authorList>
    </citation>
    <scope>NUCLEOTIDE SEQUENCE [LARGE SCALE GENOMIC DNA]</scope>
    <source>
        <strain evidence="2 4">A02</strain>
        <strain evidence="3">DXS-W</strain>
    </source>
</reference>
<evidence type="ECO:0000313" key="3">
    <source>
        <dbReference type="EMBL" id="OCX69068.1"/>
    </source>
</evidence>
<dbReference type="Proteomes" id="UP000094893">
    <property type="component" value="Unassembled WGS sequence"/>
</dbReference>
<protein>
    <recommendedName>
        <fullName evidence="6">Superinfection immunity protein</fullName>
    </recommendedName>
</protein>
<evidence type="ECO:0000256" key="1">
    <source>
        <dbReference type="SAM" id="Phobius"/>
    </source>
</evidence>
<dbReference type="OrthoDB" id="5298057at2"/>
<dbReference type="AlphaFoldDB" id="A0A1C2JF11"/>
<dbReference type="Proteomes" id="UP000095008">
    <property type="component" value="Unassembled WGS sequence"/>
</dbReference>
<name>A0A1C2JF11_ACITH</name>
<accession>A0A1C2JF11</accession>
<keyword evidence="1" id="KW-1133">Transmembrane helix</keyword>
<evidence type="ECO:0000313" key="5">
    <source>
        <dbReference type="Proteomes" id="UP000095008"/>
    </source>
</evidence>
<keyword evidence="5" id="KW-1185">Reference proteome</keyword>
<dbReference type="eggNOG" id="ENOG5030129">
    <property type="taxonomic scope" value="Bacteria"/>
</dbReference>
<organism evidence="3 5">
    <name type="scientific">Acidithiobacillus thiooxidans</name>
    <name type="common">Thiobacillus thiooxidans</name>
    <dbReference type="NCBI Taxonomy" id="930"/>
    <lineage>
        <taxon>Bacteria</taxon>
        <taxon>Pseudomonadati</taxon>
        <taxon>Pseudomonadota</taxon>
        <taxon>Acidithiobacillia</taxon>
        <taxon>Acidithiobacillales</taxon>
        <taxon>Acidithiobacillaceae</taxon>
        <taxon>Acidithiobacillus</taxon>
    </lineage>
</organism>
<dbReference type="GeneID" id="60697697"/>
<dbReference type="EMBL" id="LWRY01000236">
    <property type="protein sequence ID" value="OCX69068.1"/>
    <property type="molecule type" value="Genomic_DNA"/>
</dbReference>
<feature type="transmembrane region" description="Helical" evidence="1">
    <location>
        <begin position="56"/>
        <end position="81"/>
    </location>
</feature>
<feature type="transmembrane region" description="Helical" evidence="1">
    <location>
        <begin position="30"/>
        <end position="49"/>
    </location>
</feature>
<proteinExistence type="predicted"/>
<dbReference type="Pfam" id="PF14373">
    <property type="entry name" value="Imm_superinfect"/>
    <property type="match status" value="1"/>
</dbReference>
<gene>
    <name evidence="3" type="ORF">A6M23_16195</name>
    <name evidence="2" type="ORF">A6P07_19815</name>
</gene>
<evidence type="ECO:0008006" key="6">
    <source>
        <dbReference type="Google" id="ProtNLM"/>
    </source>
</evidence>
<evidence type="ECO:0000313" key="2">
    <source>
        <dbReference type="EMBL" id="OCX67581.1"/>
    </source>
</evidence>
<dbReference type="RefSeq" id="WP_024893103.1">
    <property type="nucleotide sequence ID" value="NZ_DAIAWO010000060.1"/>
</dbReference>